<dbReference type="GO" id="GO:0072542">
    <property type="term" value="F:protein phosphatase activator activity"/>
    <property type="evidence" value="ECO:0007669"/>
    <property type="project" value="TreeGrafter"/>
</dbReference>
<evidence type="ECO:0000313" key="5">
    <source>
        <dbReference type="EMBL" id="KAF9542688.1"/>
    </source>
</evidence>
<dbReference type="InterPro" id="IPR006887">
    <property type="entry name" value="P4R3-like_central_dom"/>
</dbReference>
<evidence type="ECO:0000256" key="1">
    <source>
        <dbReference type="ARBA" id="ARBA00004123"/>
    </source>
</evidence>
<dbReference type="GO" id="GO:0030289">
    <property type="term" value="C:protein phosphatase 4 complex"/>
    <property type="evidence" value="ECO:0007669"/>
    <property type="project" value="TreeGrafter"/>
</dbReference>
<dbReference type="EMBL" id="JAAAXW010000132">
    <property type="protein sequence ID" value="KAF9542688.1"/>
    <property type="molecule type" value="Genomic_DNA"/>
</dbReference>
<dbReference type="InterPro" id="IPR051137">
    <property type="entry name" value="PP4R3-like"/>
</dbReference>
<feature type="region of interest" description="Disordered" evidence="3">
    <location>
        <begin position="481"/>
        <end position="571"/>
    </location>
</feature>
<feature type="domain" description="Serine/threonine-protein phosphatase 4 regulatory subunit 3-like central" evidence="4">
    <location>
        <begin position="230"/>
        <end position="476"/>
    </location>
</feature>
<dbReference type="AlphaFoldDB" id="A0A9P6F5U6"/>
<protein>
    <submittedName>
        <fullName evidence="5">Platinum sensitivity protein</fullName>
    </submittedName>
</protein>
<dbReference type="PANTHER" id="PTHR23318:SF0">
    <property type="entry name" value="SERINE_THREONINE-PROTEIN PHOSPHATASE 4 REGULATORY SUBUNIT 3"/>
    <property type="match status" value="1"/>
</dbReference>
<proteinExistence type="predicted"/>
<feature type="region of interest" description="Disordered" evidence="3">
    <location>
        <begin position="673"/>
        <end position="693"/>
    </location>
</feature>
<keyword evidence="6" id="KW-1185">Reference proteome</keyword>
<organism evidence="5 6">
    <name type="scientific">Mortierella hygrophila</name>
    <dbReference type="NCBI Taxonomy" id="979708"/>
    <lineage>
        <taxon>Eukaryota</taxon>
        <taxon>Fungi</taxon>
        <taxon>Fungi incertae sedis</taxon>
        <taxon>Mucoromycota</taxon>
        <taxon>Mortierellomycotina</taxon>
        <taxon>Mortierellomycetes</taxon>
        <taxon>Mortierellales</taxon>
        <taxon>Mortierellaceae</taxon>
        <taxon>Mortierella</taxon>
    </lineage>
</organism>
<comment type="subcellular location">
    <subcellularLocation>
        <location evidence="1">Nucleus</location>
    </subcellularLocation>
</comment>
<sequence>MAASAPNEHLLANVAQKAEGFLATFTGDSSELASEPASRESCPGRRITVMNDFEPNYKESEEDNMTATLPEPTCTNLKDIDAQLREADQDKEDQLIDFVVEKGYITNLVHLLTACEQAGLTSSLHALRSILLQLNDPNMTKKLPYRRVFKTRSNAKQVVPFSNPHTDLWMQDLLRLIIVNEILSIDRIFLTEVFKIAQDPAEPQRRRNDTVKLVHQLFTMGNRIGTSVCSILGVEILMMTMEKRAKLVRSRILHEMKANGRCSLFDTIIDKFIQEENADSGDRLAMVISKLLDVGQGDFDRSYPAFLDKFYSEYCTPLSASILQAVTDSSTFERSSALCKRACELTTCIVRAHPARAKLTPFVSSDNVEYMHGLLSSQDKSLRLASLRFFRVCLAAKDYDYNALLMDNSVIHSVFGLLKETQGTYNIINTACREFIEFISMNGSSQMITHCATVPSKELGDFEHSPIFQRILGEYDLLNEASEPRSEVQQDSDVPLGKYDNNGTSESSSGGQQDCGFPYITSKGDGVVVPERRSELSTDTEMLAASPHPLRRKLDHTDFDSDETNSEYSNRAYAAKRTKLDEEVLLSQMTRETPGEPLLARHPYHTRENSTPPQPDRADAASPNHPSSPILRLLLHGVEKPETRTVLSPRFHLTWNTSSSTHRASTPSRLFLVGSSSSTSLPSPPPSHMQPTILGGRETLDMAQISDIDRDTTVDRITLNGEQTTKRKRVEDDSDPPEQDPRLHQECKSRRRK</sequence>
<dbReference type="Proteomes" id="UP000723463">
    <property type="component" value="Unassembled WGS sequence"/>
</dbReference>
<evidence type="ECO:0000256" key="2">
    <source>
        <dbReference type="ARBA" id="ARBA00023242"/>
    </source>
</evidence>
<evidence type="ECO:0000259" key="4">
    <source>
        <dbReference type="Pfam" id="PF04802"/>
    </source>
</evidence>
<feature type="compositionally biased region" description="Basic and acidic residues" evidence="3">
    <location>
        <begin position="739"/>
        <end position="753"/>
    </location>
</feature>
<keyword evidence="2" id="KW-0539">Nucleus</keyword>
<dbReference type="GO" id="GO:0005654">
    <property type="term" value="C:nucleoplasm"/>
    <property type="evidence" value="ECO:0007669"/>
    <property type="project" value="TreeGrafter"/>
</dbReference>
<evidence type="ECO:0000256" key="3">
    <source>
        <dbReference type="SAM" id="MobiDB-lite"/>
    </source>
</evidence>
<comment type="caution">
    <text evidence="5">The sequence shown here is derived from an EMBL/GenBank/DDBJ whole genome shotgun (WGS) entry which is preliminary data.</text>
</comment>
<dbReference type="GO" id="GO:0006974">
    <property type="term" value="P:DNA damage response"/>
    <property type="evidence" value="ECO:0007669"/>
    <property type="project" value="TreeGrafter"/>
</dbReference>
<feature type="compositionally biased region" description="Polar residues" evidence="3">
    <location>
        <begin position="501"/>
        <end position="512"/>
    </location>
</feature>
<name>A0A9P6F5U6_9FUNG</name>
<feature type="region of interest" description="Disordered" evidence="3">
    <location>
        <begin position="707"/>
        <end position="753"/>
    </location>
</feature>
<gene>
    <name evidence="5" type="primary">PSY2_1</name>
    <name evidence="5" type="ORF">EC957_001743</name>
</gene>
<evidence type="ECO:0000313" key="6">
    <source>
        <dbReference type="Proteomes" id="UP000723463"/>
    </source>
</evidence>
<dbReference type="PANTHER" id="PTHR23318">
    <property type="entry name" value="ATP SYNTHASE GAMMA-RELATED"/>
    <property type="match status" value="1"/>
</dbReference>
<accession>A0A9P6F5U6</accession>
<dbReference type="Pfam" id="PF04802">
    <property type="entry name" value="PP4R3"/>
    <property type="match status" value="1"/>
</dbReference>
<feature type="region of interest" description="Disordered" evidence="3">
    <location>
        <begin position="590"/>
        <end position="628"/>
    </location>
</feature>
<reference evidence="5" key="1">
    <citation type="journal article" date="2020" name="Fungal Divers.">
        <title>Resolving the Mortierellaceae phylogeny through synthesis of multi-gene phylogenetics and phylogenomics.</title>
        <authorList>
            <person name="Vandepol N."/>
            <person name="Liber J."/>
            <person name="Desiro A."/>
            <person name="Na H."/>
            <person name="Kennedy M."/>
            <person name="Barry K."/>
            <person name="Grigoriev I.V."/>
            <person name="Miller A.N."/>
            <person name="O'Donnell K."/>
            <person name="Stajich J.E."/>
            <person name="Bonito G."/>
        </authorList>
    </citation>
    <scope>NUCLEOTIDE SEQUENCE</scope>
    <source>
        <strain evidence="5">NRRL 2591</strain>
    </source>
</reference>